<dbReference type="RefSeq" id="WP_075131381.1">
    <property type="nucleotide sequence ID" value="NZ_MSIF01000001.1"/>
</dbReference>
<keyword evidence="3" id="KW-0560">Oxidoreductase</keyword>
<dbReference type="OrthoDB" id="9814695at2"/>
<keyword evidence="2" id="KW-0288">FMN</keyword>
<proteinExistence type="predicted"/>
<name>A0A7Z0WSB9_9PSEU</name>
<dbReference type="GO" id="GO:0046306">
    <property type="term" value="P:alkanesulfonate catabolic process"/>
    <property type="evidence" value="ECO:0007669"/>
    <property type="project" value="TreeGrafter"/>
</dbReference>
<comment type="caution">
    <text evidence="6">The sequence shown here is derived from an EMBL/GenBank/DDBJ whole genome shotgun (WGS) entry which is preliminary data.</text>
</comment>
<dbReference type="InterPro" id="IPR011251">
    <property type="entry name" value="Luciferase-like_dom"/>
</dbReference>
<reference evidence="6 7" key="1">
    <citation type="submission" date="2016-12" db="EMBL/GenBank/DDBJ databases">
        <title>The draft genome sequence of Actinophytocola xinjiangensis.</title>
        <authorList>
            <person name="Wang W."/>
            <person name="Yuan L."/>
        </authorList>
    </citation>
    <scope>NUCLEOTIDE SEQUENCE [LARGE SCALE GENOMIC DNA]</scope>
    <source>
        <strain evidence="6 7">CGMCC 4.4663</strain>
    </source>
</reference>
<evidence type="ECO:0000256" key="2">
    <source>
        <dbReference type="ARBA" id="ARBA00022643"/>
    </source>
</evidence>
<dbReference type="AlphaFoldDB" id="A0A7Z0WSB9"/>
<dbReference type="Pfam" id="PF00296">
    <property type="entry name" value="Bac_luciferase"/>
    <property type="match status" value="1"/>
</dbReference>
<dbReference type="SUPFAM" id="SSF51679">
    <property type="entry name" value="Bacterial luciferase-like"/>
    <property type="match status" value="1"/>
</dbReference>
<dbReference type="InterPro" id="IPR036661">
    <property type="entry name" value="Luciferase-like_sf"/>
</dbReference>
<dbReference type="GO" id="GO:0008726">
    <property type="term" value="F:alkanesulfonate monooxygenase activity"/>
    <property type="evidence" value="ECO:0007669"/>
    <property type="project" value="TreeGrafter"/>
</dbReference>
<dbReference type="EMBL" id="MSIF01000001">
    <property type="protein sequence ID" value="OLF14433.1"/>
    <property type="molecule type" value="Genomic_DNA"/>
</dbReference>
<accession>A0A7Z0WSB9</accession>
<evidence type="ECO:0000256" key="1">
    <source>
        <dbReference type="ARBA" id="ARBA00022630"/>
    </source>
</evidence>
<evidence type="ECO:0000256" key="3">
    <source>
        <dbReference type="ARBA" id="ARBA00023002"/>
    </source>
</evidence>
<gene>
    <name evidence="6" type="ORF">BLA60_04765</name>
</gene>
<keyword evidence="4" id="KW-0503">Monooxygenase</keyword>
<organism evidence="6 7">
    <name type="scientific">Actinophytocola xinjiangensis</name>
    <dbReference type="NCBI Taxonomy" id="485602"/>
    <lineage>
        <taxon>Bacteria</taxon>
        <taxon>Bacillati</taxon>
        <taxon>Actinomycetota</taxon>
        <taxon>Actinomycetes</taxon>
        <taxon>Pseudonocardiales</taxon>
        <taxon>Pseudonocardiaceae</taxon>
    </lineage>
</organism>
<dbReference type="PANTHER" id="PTHR42847:SF4">
    <property type="entry name" value="ALKANESULFONATE MONOOXYGENASE-RELATED"/>
    <property type="match status" value="1"/>
</dbReference>
<dbReference type="PANTHER" id="PTHR42847">
    <property type="entry name" value="ALKANESULFONATE MONOOXYGENASE"/>
    <property type="match status" value="1"/>
</dbReference>
<evidence type="ECO:0000256" key="4">
    <source>
        <dbReference type="ARBA" id="ARBA00023033"/>
    </source>
</evidence>
<keyword evidence="7" id="KW-1185">Reference proteome</keyword>
<dbReference type="Proteomes" id="UP000185696">
    <property type="component" value="Unassembled WGS sequence"/>
</dbReference>
<evidence type="ECO:0000313" key="6">
    <source>
        <dbReference type="EMBL" id="OLF14433.1"/>
    </source>
</evidence>
<feature type="domain" description="Luciferase-like" evidence="5">
    <location>
        <begin position="37"/>
        <end position="184"/>
    </location>
</feature>
<dbReference type="Gene3D" id="3.20.20.30">
    <property type="entry name" value="Luciferase-like domain"/>
    <property type="match status" value="1"/>
</dbReference>
<protein>
    <recommendedName>
        <fullName evidence="5">Luciferase-like domain-containing protein</fullName>
    </recommendedName>
</protein>
<dbReference type="InterPro" id="IPR050172">
    <property type="entry name" value="SsuD_RutA_monooxygenase"/>
</dbReference>
<evidence type="ECO:0000259" key="5">
    <source>
        <dbReference type="Pfam" id="PF00296"/>
    </source>
</evidence>
<sequence length="326" mass="35136">MTERPRYLTAVPRVGDPRVATRVARDVIGWSDEFDLDGILLFTGAGAVLDPWLGAAAIVAGTRRLVPLVALNPLYTHPYAAARSLLSITELYGRRVDLNLITGAAISELTSVGDPLDHGDRYARLQEYVELFLALLDGRPVTRAGRFYRVSGLHLSPPLPTELRPRLYLAGRSADAARTATALGATPMGMIPPGRDEVPDGVGALHFGVLARDTAQEAERAAREIFPDDPAGREMLRMSLANTDSVWKHELARAPGTTGSPVRLTPFHSFQADCPYLVGDHDTVAGHIASLTAAGVHTMVMDAPGTKEDFGHLAEVVRRLRAGDAR</sequence>
<evidence type="ECO:0000313" key="7">
    <source>
        <dbReference type="Proteomes" id="UP000185696"/>
    </source>
</evidence>
<keyword evidence="1" id="KW-0285">Flavoprotein</keyword>